<dbReference type="Proteomes" id="UP001235939">
    <property type="component" value="Chromosome X"/>
</dbReference>
<reference evidence="1 2" key="1">
    <citation type="submission" date="2022-03" db="EMBL/GenBank/DDBJ databases">
        <title>A chromosomal length assembly of Cordylochernes scorpioides.</title>
        <authorList>
            <person name="Zeh D."/>
            <person name="Zeh J."/>
        </authorList>
    </citation>
    <scope>NUCLEOTIDE SEQUENCE [LARGE SCALE GENOMIC DNA]</scope>
    <source>
        <strain evidence="1">IN4F17</strain>
        <tissue evidence="1">Whole Body</tissue>
    </source>
</reference>
<organism evidence="1 2">
    <name type="scientific">Cordylochernes scorpioides</name>
    <dbReference type="NCBI Taxonomy" id="51811"/>
    <lineage>
        <taxon>Eukaryota</taxon>
        <taxon>Metazoa</taxon>
        <taxon>Ecdysozoa</taxon>
        <taxon>Arthropoda</taxon>
        <taxon>Chelicerata</taxon>
        <taxon>Arachnida</taxon>
        <taxon>Pseudoscorpiones</taxon>
        <taxon>Cheliferoidea</taxon>
        <taxon>Chernetidae</taxon>
        <taxon>Cordylochernes</taxon>
    </lineage>
</organism>
<dbReference type="EMBL" id="CP092886">
    <property type="protein sequence ID" value="UYV84847.1"/>
    <property type="molecule type" value="Genomic_DNA"/>
</dbReference>
<keyword evidence="2" id="KW-1185">Reference proteome</keyword>
<proteinExistence type="predicted"/>
<name>A0ABY6LWW5_9ARAC</name>
<sequence length="236" mass="27668">MEAECLEKESLPTTERLEGPVNQNRWYRHRGNNIRKKKRVPSTPVYCIASTVAKMALPKKPAVIAIRWHSLNAHASNQWDCFDSAVIQTFAQQKWGYRGNHRKSPYHDSLILTNESISSSRGYRRVNGVHYFIPMKKVGEIIRSMGADIAHDGRQADATFNFKIEIQMIFASSYEHRRDLYSLLYPRNQAIMKEIDCLWRISSQEDEDGHLPEALWRRFSKKGRLYYHKPFRKVKI</sequence>
<evidence type="ECO:0000313" key="2">
    <source>
        <dbReference type="Proteomes" id="UP001235939"/>
    </source>
</evidence>
<gene>
    <name evidence="1" type="ORF">LAZ67_X003686</name>
</gene>
<protein>
    <submittedName>
        <fullName evidence="1">Uncharacterized protein</fullName>
    </submittedName>
</protein>
<evidence type="ECO:0000313" key="1">
    <source>
        <dbReference type="EMBL" id="UYV84847.1"/>
    </source>
</evidence>
<accession>A0ABY6LWW5</accession>